<evidence type="ECO:0000256" key="4">
    <source>
        <dbReference type="ARBA" id="ARBA00023242"/>
    </source>
</evidence>
<feature type="region of interest" description="Disordered" evidence="5">
    <location>
        <begin position="118"/>
        <end position="158"/>
    </location>
</feature>
<keyword evidence="9" id="KW-1185">Reference proteome</keyword>
<evidence type="ECO:0000259" key="6">
    <source>
        <dbReference type="PROSITE" id="PS50090"/>
    </source>
</evidence>
<dbReference type="OrthoDB" id="544267at2759"/>
<keyword evidence="4" id="KW-0539">Nucleus</keyword>
<name>A4S7B6_OSTLU</name>
<evidence type="ECO:0000256" key="3">
    <source>
        <dbReference type="ARBA" id="ARBA00023163"/>
    </source>
</evidence>
<dbReference type="InterPro" id="IPR017930">
    <property type="entry name" value="Myb_dom"/>
</dbReference>
<protein>
    <submittedName>
        <fullName evidence="8">Uncharacterized protein</fullName>
    </submittedName>
</protein>
<dbReference type="CDD" id="cd00167">
    <property type="entry name" value="SANT"/>
    <property type="match status" value="2"/>
</dbReference>
<accession>A4S7B6</accession>
<dbReference type="SUPFAM" id="SSF46689">
    <property type="entry name" value="Homeodomain-like"/>
    <property type="match status" value="1"/>
</dbReference>
<dbReference type="AlphaFoldDB" id="A4S7B6"/>
<dbReference type="Pfam" id="PF13921">
    <property type="entry name" value="Myb_DNA-bind_6"/>
    <property type="match status" value="1"/>
</dbReference>
<evidence type="ECO:0000259" key="7">
    <source>
        <dbReference type="PROSITE" id="PS51294"/>
    </source>
</evidence>
<feature type="compositionally biased region" description="Polar residues" evidence="5">
    <location>
        <begin position="133"/>
        <end position="142"/>
    </location>
</feature>
<dbReference type="GeneID" id="5005510"/>
<keyword evidence="1" id="KW-0805">Transcription regulation</keyword>
<dbReference type="RefSeq" id="XP_001421243.1">
    <property type="nucleotide sequence ID" value="XM_001421206.1"/>
</dbReference>
<dbReference type="PROSITE" id="PS51294">
    <property type="entry name" value="HTH_MYB"/>
    <property type="match status" value="2"/>
</dbReference>
<evidence type="ECO:0000313" key="8">
    <source>
        <dbReference type="EMBL" id="ABO99536.1"/>
    </source>
</evidence>
<feature type="domain" description="Myb-like" evidence="6">
    <location>
        <begin position="69"/>
        <end position="115"/>
    </location>
</feature>
<dbReference type="GO" id="GO:0000978">
    <property type="term" value="F:RNA polymerase II cis-regulatory region sequence-specific DNA binding"/>
    <property type="evidence" value="ECO:0007669"/>
    <property type="project" value="TreeGrafter"/>
</dbReference>
<dbReference type="STRING" id="436017.A4S7B6"/>
<evidence type="ECO:0000313" key="9">
    <source>
        <dbReference type="Proteomes" id="UP000001568"/>
    </source>
</evidence>
<sequence length="328" mass="36450">MGTRSGQQCAQRWRHKVNPGIRRERWSEEEDEKLKTLKERYGSRWATIAREMGGRTDQQCMGRWRRHLDPTVTRGAWARDEDELLCGLYDEYGPRWSFICQSVPGRTAQQCRARWFQVDGKPREERDHRPSRRQSPVETSSHGPAEDHPARRFSDHEGLVTRTSIDSMPMASLSPTPVAEKRPFSHILAEVSARTTQKTGSLIESASIATALGRASPATLSKRKQVSTALDPMSLWRDVGGTKAVGKRKRGRPSKTVDAPRSPMARLSVQSPRASSVYAPRTRARASTASASSKSTPHSSVIGRSTEEDKLSVLLGVALGRSDGAAPR</sequence>
<feature type="domain" description="HTH myb-type" evidence="7">
    <location>
        <begin position="74"/>
        <end position="115"/>
    </location>
</feature>
<dbReference type="GO" id="GO:0019185">
    <property type="term" value="C:snRNA-activating protein complex"/>
    <property type="evidence" value="ECO:0007669"/>
    <property type="project" value="TreeGrafter"/>
</dbReference>
<organism evidence="8 9">
    <name type="scientific">Ostreococcus lucimarinus (strain CCE9901)</name>
    <dbReference type="NCBI Taxonomy" id="436017"/>
    <lineage>
        <taxon>Eukaryota</taxon>
        <taxon>Viridiplantae</taxon>
        <taxon>Chlorophyta</taxon>
        <taxon>Mamiellophyceae</taxon>
        <taxon>Mamiellales</taxon>
        <taxon>Bathycoccaceae</taxon>
        <taxon>Ostreococcus</taxon>
    </lineage>
</organism>
<evidence type="ECO:0000256" key="2">
    <source>
        <dbReference type="ARBA" id="ARBA00023125"/>
    </source>
</evidence>
<dbReference type="PROSITE" id="PS50090">
    <property type="entry name" value="MYB_LIKE"/>
    <property type="match status" value="2"/>
</dbReference>
<dbReference type="Proteomes" id="UP000001568">
    <property type="component" value="Chromosome 14"/>
</dbReference>
<evidence type="ECO:0000256" key="1">
    <source>
        <dbReference type="ARBA" id="ARBA00023015"/>
    </source>
</evidence>
<dbReference type="InterPro" id="IPR051575">
    <property type="entry name" value="Myb-like_DNA-bd"/>
</dbReference>
<feature type="domain" description="HTH myb-type" evidence="7">
    <location>
        <begin position="18"/>
        <end position="72"/>
    </location>
</feature>
<dbReference type="GO" id="GO:0001006">
    <property type="term" value="F:RNA polymerase III type 3 promoter sequence-specific DNA binding"/>
    <property type="evidence" value="ECO:0007669"/>
    <property type="project" value="TreeGrafter"/>
</dbReference>
<dbReference type="eggNOG" id="KOG0048">
    <property type="taxonomic scope" value="Eukaryota"/>
</dbReference>
<feature type="domain" description="Myb-like" evidence="6">
    <location>
        <begin position="18"/>
        <end position="68"/>
    </location>
</feature>
<dbReference type="InterPro" id="IPR009057">
    <property type="entry name" value="Homeodomain-like_sf"/>
</dbReference>
<feature type="compositionally biased region" description="Basic and acidic residues" evidence="5">
    <location>
        <begin position="144"/>
        <end position="158"/>
    </location>
</feature>
<proteinExistence type="predicted"/>
<feature type="compositionally biased region" description="Low complexity" evidence="5">
    <location>
        <begin position="279"/>
        <end position="300"/>
    </location>
</feature>
<reference evidence="8 9" key="1">
    <citation type="journal article" date="2007" name="Proc. Natl. Acad. Sci. U.S.A.">
        <title>The tiny eukaryote Ostreococcus provides genomic insights into the paradox of plankton speciation.</title>
        <authorList>
            <person name="Palenik B."/>
            <person name="Grimwood J."/>
            <person name="Aerts A."/>
            <person name="Rouze P."/>
            <person name="Salamov A."/>
            <person name="Putnam N."/>
            <person name="Dupont C."/>
            <person name="Jorgensen R."/>
            <person name="Derelle E."/>
            <person name="Rombauts S."/>
            <person name="Zhou K."/>
            <person name="Otillar R."/>
            <person name="Merchant S.S."/>
            <person name="Podell S."/>
            <person name="Gaasterland T."/>
            <person name="Napoli C."/>
            <person name="Gendler K."/>
            <person name="Manuell A."/>
            <person name="Tai V."/>
            <person name="Vallon O."/>
            <person name="Piganeau G."/>
            <person name="Jancek S."/>
            <person name="Heijde M."/>
            <person name="Jabbari K."/>
            <person name="Bowler C."/>
            <person name="Lohr M."/>
            <person name="Robbens S."/>
            <person name="Werner G."/>
            <person name="Dubchak I."/>
            <person name="Pazour G.J."/>
            <person name="Ren Q."/>
            <person name="Paulsen I."/>
            <person name="Delwiche C."/>
            <person name="Schmutz J."/>
            <person name="Rokhsar D."/>
            <person name="Van de Peer Y."/>
            <person name="Moreau H."/>
            <person name="Grigoriev I.V."/>
        </authorList>
    </citation>
    <scope>NUCLEOTIDE SEQUENCE [LARGE SCALE GENOMIC DNA]</scope>
    <source>
        <strain evidence="8 9">CCE9901</strain>
    </source>
</reference>
<dbReference type="EMBL" id="CP000594">
    <property type="protein sequence ID" value="ABO99536.1"/>
    <property type="molecule type" value="Genomic_DNA"/>
</dbReference>
<dbReference type="SMART" id="SM00717">
    <property type="entry name" value="SANT"/>
    <property type="match status" value="2"/>
</dbReference>
<dbReference type="PANTHER" id="PTHR46621">
    <property type="entry name" value="SNRNA-ACTIVATING PROTEIN COMPLEX SUBUNIT 4"/>
    <property type="match status" value="1"/>
</dbReference>
<dbReference type="Gramene" id="ABO99536">
    <property type="protein sequence ID" value="ABO99536"/>
    <property type="gene ID" value="OSTLU_47583"/>
</dbReference>
<evidence type="ECO:0000256" key="5">
    <source>
        <dbReference type="SAM" id="MobiDB-lite"/>
    </source>
</evidence>
<feature type="region of interest" description="Disordered" evidence="5">
    <location>
        <begin position="240"/>
        <end position="307"/>
    </location>
</feature>
<keyword evidence="3" id="KW-0804">Transcription</keyword>
<dbReference type="OMA" id="NLLCHGT"/>
<dbReference type="GO" id="GO:0042796">
    <property type="term" value="P:snRNA transcription by RNA polymerase III"/>
    <property type="evidence" value="ECO:0007669"/>
    <property type="project" value="TreeGrafter"/>
</dbReference>
<dbReference type="KEGG" id="olu:OSTLU_47583"/>
<dbReference type="Gene3D" id="1.10.10.60">
    <property type="entry name" value="Homeodomain-like"/>
    <property type="match status" value="2"/>
</dbReference>
<keyword evidence="2" id="KW-0238">DNA-binding</keyword>
<dbReference type="HOGENOM" id="CLU_848339_0_0_1"/>
<gene>
    <name evidence="8" type="ORF">OSTLU_47583</name>
</gene>
<dbReference type="PANTHER" id="PTHR46621:SF1">
    <property type="entry name" value="SNRNA-ACTIVATING PROTEIN COMPLEX SUBUNIT 4"/>
    <property type="match status" value="1"/>
</dbReference>
<dbReference type="GO" id="GO:0042795">
    <property type="term" value="P:snRNA transcription by RNA polymerase II"/>
    <property type="evidence" value="ECO:0007669"/>
    <property type="project" value="TreeGrafter"/>
</dbReference>
<dbReference type="InterPro" id="IPR001005">
    <property type="entry name" value="SANT/Myb"/>
</dbReference>